<evidence type="ECO:0000313" key="2">
    <source>
        <dbReference type="Proteomes" id="UP000010798"/>
    </source>
</evidence>
<gene>
    <name evidence="1" type="ordered locus">Sinac_0826</name>
</gene>
<sequence>MIRAIGAIVIMGTLIGITSGCGAGASTPSSTTAGTESFQHNTLSEVAELLTIQKDDAKKPPQNATAFQKYRVGFPNGFKSISDGDVVVVWGATIQDGASDKVIAYEKQTPELGGFVLMQDGTTIKKMTADQFKSASKAAGAK</sequence>
<dbReference type="KEGG" id="saci:Sinac_0826"/>
<dbReference type="EMBL" id="CP003364">
    <property type="protein sequence ID" value="AGA25233.1"/>
    <property type="molecule type" value="Genomic_DNA"/>
</dbReference>
<organism evidence="1 2">
    <name type="scientific">Singulisphaera acidiphila (strain ATCC BAA-1392 / DSM 18658 / VKM B-2454 / MOB10)</name>
    <dbReference type="NCBI Taxonomy" id="886293"/>
    <lineage>
        <taxon>Bacteria</taxon>
        <taxon>Pseudomonadati</taxon>
        <taxon>Planctomycetota</taxon>
        <taxon>Planctomycetia</taxon>
        <taxon>Isosphaerales</taxon>
        <taxon>Isosphaeraceae</taxon>
        <taxon>Singulisphaera</taxon>
    </lineage>
</organism>
<reference evidence="1 2" key="1">
    <citation type="submission" date="2012-02" db="EMBL/GenBank/DDBJ databases">
        <title>Complete sequence of chromosome of Singulisphaera acidiphila DSM 18658.</title>
        <authorList>
            <consortium name="US DOE Joint Genome Institute (JGI-PGF)"/>
            <person name="Lucas S."/>
            <person name="Copeland A."/>
            <person name="Lapidus A."/>
            <person name="Glavina del Rio T."/>
            <person name="Dalin E."/>
            <person name="Tice H."/>
            <person name="Bruce D."/>
            <person name="Goodwin L."/>
            <person name="Pitluck S."/>
            <person name="Peters L."/>
            <person name="Ovchinnikova G."/>
            <person name="Chertkov O."/>
            <person name="Kyrpides N."/>
            <person name="Mavromatis K."/>
            <person name="Ivanova N."/>
            <person name="Brettin T."/>
            <person name="Detter J.C."/>
            <person name="Han C."/>
            <person name="Larimer F."/>
            <person name="Land M."/>
            <person name="Hauser L."/>
            <person name="Markowitz V."/>
            <person name="Cheng J.-F."/>
            <person name="Hugenholtz P."/>
            <person name="Woyke T."/>
            <person name="Wu D."/>
            <person name="Tindall B."/>
            <person name="Pomrenke H."/>
            <person name="Brambilla E."/>
            <person name="Klenk H.-P."/>
            <person name="Eisen J.A."/>
        </authorList>
    </citation>
    <scope>NUCLEOTIDE SEQUENCE [LARGE SCALE GENOMIC DNA]</scope>
    <source>
        <strain evidence="2">ATCC BAA-1392 / DSM 18658 / VKM B-2454 / MOB10</strain>
    </source>
</reference>
<evidence type="ECO:0008006" key="3">
    <source>
        <dbReference type="Google" id="ProtNLM"/>
    </source>
</evidence>
<dbReference type="Proteomes" id="UP000010798">
    <property type="component" value="Chromosome"/>
</dbReference>
<name>L0D8S4_SINAD</name>
<dbReference type="HOGENOM" id="CLU_141659_0_0_0"/>
<protein>
    <recommendedName>
        <fullName evidence="3">Lipoprotein</fullName>
    </recommendedName>
</protein>
<accession>L0D8S4</accession>
<dbReference type="OrthoDB" id="288916at2"/>
<proteinExistence type="predicted"/>
<dbReference type="PROSITE" id="PS51257">
    <property type="entry name" value="PROKAR_LIPOPROTEIN"/>
    <property type="match status" value="1"/>
</dbReference>
<dbReference type="eggNOG" id="ENOG5033H01">
    <property type="taxonomic scope" value="Bacteria"/>
</dbReference>
<dbReference type="RefSeq" id="WP_015244412.1">
    <property type="nucleotide sequence ID" value="NC_019892.1"/>
</dbReference>
<keyword evidence="2" id="KW-1185">Reference proteome</keyword>
<dbReference type="AlphaFoldDB" id="L0D8S4"/>
<evidence type="ECO:0000313" key="1">
    <source>
        <dbReference type="EMBL" id="AGA25233.1"/>
    </source>
</evidence>